<evidence type="ECO:0000313" key="9">
    <source>
        <dbReference type="Proteomes" id="UP000095237"/>
    </source>
</evidence>
<dbReference type="InterPro" id="IPR004838">
    <property type="entry name" value="NHTrfase_class1_PyrdxlP-BS"/>
</dbReference>
<dbReference type="AlphaFoldDB" id="A0A1E5IG49"/>
<dbReference type="InterPro" id="IPR015424">
    <property type="entry name" value="PyrdxlP-dep_Trfase"/>
</dbReference>
<dbReference type="FunFam" id="3.40.640.10:FF:000033">
    <property type="entry name" value="Aspartate aminotransferase"/>
    <property type="match status" value="1"/>
</dbReference>
<name>A0A1E5IG49_ENDTX</name>
<dbReference type="EMBL" id="LNVX01000699">
    <property type="protein sequence ID" value="OEG69467.1"/>
    <property type="molecule type" value="Genomic_DNA"/>
</dbReference>
<dbReference type="EC" id="2.6.1.-" evidence="6"/>
<evidence type="ECO:0000313" key="8">
    <source>
        <dbReference type="EMBL" id="OEG69467.1"/>
    </source>
</evidence>
<dbReference type="InterPro" id="IPR004839">
    <property type="entry name" value="Aminotransferase_I/II_large"/>
</dbReference>
<gene>
    <name evidence="8" type="ORF">ATZ36_09375</name>
</gene>
<dbReference type="GO" id="GO:0006520">
    <property type="term" value="P:amino acid metabolic process"/>
    <property type="evidence" value="ECO:0007669"/>
    <property type="project" value="InterPro"/>
</dbReference>
<dbReference type="PROSITE" id="PS00105">
    <property type="entry name" value="AA_TRANSFER_CLASS_1"/>
    <property type="match status" value="1"/>
</dbReference>
<evidence type="ECO:0000256" key="2">
    <source>
        <dbReference type="ARBA" id="ARBA00007441"/>
    </source>
</evidence>
<dbReference type="CDD" id="cd00609">
    <property type="entry name" value="AAT_like"/>
    <property type="match status" value="1"/>
</dbReference>
<comment type="caution">
    <text evidence="8">The sequence shown here is derived from an EMBL/GenBank/DDBJ whole genome shotgun (WGS) entry which is preliminary data.</text>
</comment>
<keyword evidence="9" id="KW-1185">Reference proteome</keyword>
<dbReference type="GO" id="GO:0008483">
    <property type="term" value="F:transaminase activity"/>
    <property type="evidence" value="ECO:0007669"/>
    <property type="project" value="UniProtKB-KW"/>
</dbReference>
<dbReference type="GO" id="GO:0030170">
    <property type="term" value="F:pyridoxal phosphate binding"/>
    <property type="evidence" value="ECO:0007669"/>
    <property type="project" value="InterPro"/>
</dbReference>
<dbReference type="InterPro" id="IPR015422">
    <property type="entry name" value="PyrdxlP-dep_Trfase_small"/>
</dbReference>
<evidence type="ECO:0000256" key="5">
    <source>
        <dbReference type="ARBA" id="ARBA00022898"/>
    </source>
</evidence>
<feature type="domain" description="Aminotransferase class I/classII large" evidence="7">
    <location>
        <begin position="31"/>
        <end position="389"/>
    </location>
</feature>
<accession>A0A1E5IG49</accession>
<dbReference type="PRINTS" id="PR00753">
    <property type="entry name" value="ACCSYNTHASE"/>
</dbReference>
<dbReference type="Gene3D" id="3.40.640.10">
    <property type="entry name" value="Type I PLP-dependent aspartate aminotransferase-like (Major domain)"/>
    <property type="match status" value="1"/>
</dbReference>
<dbReference type="Pfam" id="PF00155">
    <property type="entry name" value="Aminotran_1_2"/>
    <property type="match status" value="1"/>
</dbReference>
<sequence length="395" mass="43152">MYISKRVLSIKPSPTLAIDAKAKALKQQGGNVINFGVGEPDFNTPVNIKEAAITAINADFTKYCSVAGTPELKNAIINKFKRDNRLSYAPEEIIVSSGAKHSLYNLFQSTIDDGDEVIIPAPYWVSYTDMVILAGGKPVIIHTSDKTNFKATPENIEKALTSKTKAIIVNSPSNPTGVTYTAEELKAIAQVCIKNKILIISDDIYEKLIYDDFKFTSIAEVSPEAKEFSVVVNGVSKAYSMTGWRIGYAAGPKNIISAMTKVQSQSTSNASSISIKAAVEALNGTQKYVESMKKEFEKRRNYIVEKLNAIKDIECRKPEGAFYVFPNIKAFLGKTFNGKVISTDIELADYLLDCAKIAVVPGSAFGAEGYIRLSYATSVENIKTGIERLETTLKG</sequence>
<comment type="cofactor">
    <cofactor evidence="1 6">
        <name>pyridoxal 5'-phosphate</name>
        <dbReference type="ChEBI" id="CHEBI:597326"/>
    </cofactor>
</comment>
<evidence type="ECO:0000256" key="6">
    <source>
        <dbReference type="RuleBase" id="RU000481"/>
    </source>
</evidence>
<evidence type="ECO:0000256" key="4">
    <source>
        <dbReference type="ARBA" id="ARBA00022679"/>
    </source>
</evidence>
<comment type="similarity">
    <text evidence="2 6">Belongs to the class-I pyridoxal-phosphate-dependent aminotransferase family.</text>
</comment>
<evidence type="ECO:0000256" key="3">
    <source>
        <dbReference type="ARBA" id="ARBA00022576"/>
    </source>
</evidence>
<keyword evidence="5" id="KW-0663">Pyridoxal phosphate</keyword>
<reference evidence="8 9" key="1">
    <citation type="submission" date="2015-11" db="EMBL/GenBank/DDBJ databases">
        <title>Evidence for parallel genomic evolution in an endosymbiosis of termite gut flagellates.</title>
        <authorList>
            <person name="Zheng H."/>
        </authorList>
    </citation>
    <scope>NUCLEOTIDE SEQUENCE [LARGE SCALE GENOMIC DNA]</scope>
    <source>
        <strain evidence="8 9">CET450</strain>
    </source>
</reference>
<dbReference type="SUPFAM" id="SSF53383">
    <property type="entry name" value="PLP-dependent transferases"/>
    <property type="match status" value="1"/>
</dbReference>
<dbReference type="InterPro" id="IPR015421">
    <property type="entry name" value="PyrdxlP-dep_Trfase_major"/>
</dbReference>
<keyword evidence="3 6" id="KW-0032">Aminotransferase</keyword>
<dbReference type="PANTHER" id="PTHR46383">
    <property type="entry name" value="ASPARTATE AMINOTRANSFERASE"/>
    <property type="match status" value="1"/>
</dbReference>
<evidence type="ECO:0000256" key="1">
    <source>
        <dbReference type="ARBA" id="ARBA00001933"/>
    </source>
</evidence>
<organism evidence="8 9">
    <name type="scientific">Endomicrobium trichonymphae</name>
    <dbReference type="NCBI Taxonomy" id="1408204"/>
    <lineage>
        <taxon>Bacteria</taxon>
        <taxon>Pseudomonadati</taxon>
        <taxon>Elusimicrobiota</taxon>
        <taxon>Endomicrobiia</taxon>
        <taxon>Endomicrobiales</taxon>
        <taxon>Endomicrobiaceae</taxon>
        <taxon>Candidatus Endomicrobiellum</taxon>
    </lineage>
</organism>
<keyword evidence="4 6" id="KW-0808">Transferase</keyword>
<dbReference type="Proteomes" id="UP000095237">
    <property type="component" value="Unassembled WGS sequence"/>
</dbReference>
<dbReference type="Gene3D" id="3.90.1150.10">
    <property type="entry name" value="Aspartate Aminotransferase, domain 1"/>
    <property type="match status" value="1"/>
</dbReference>
<dbReference type="PANTHER" id="PTHR46383:SF1">
    <property type="entry name" value="ASPARTATE AMINOTRANSFERASE"/>
    <property type="match status" value="1"/>
</dbReference>
<protein>
    <recommendedName>
        <fullName evidence="6">Aminotransferase</fullName>
        <ecNumber evidence="6">2.6.1.-</ecNumber>
    </recommendedName>
</protein>
<proteinExistence type="inferred from homology"/>
<evidence type="ECO:0000259" key="7">
    <source>
        <dbReference type="Pfam" id="PF00155"/>
    </source>
</evidence>
<dbReference type="InterPro" id="IPR050596">
    <property type="entry name" value="AspAT/PAT-like"/>
</dbReference>